<dbReference type="Proteomes" id="UP000241885">
    <property type="component" value="Chromosome"/>
</dbReference>
<evidence type="ECO:0000313" key="1">
    <source>
        <dbReference type="EMBL" id="AVR89002.1"/>
    </source>
</evidence>
<reference evidence="1 2" key="1">
    <citation type="submission" date="2018-03" db="EMBL/GenBank/DDBJ databases">
        <title>Complete genome sequence of Thauera aromatica, a model organism for studying aromatic compound degradation under denitrifying conditions.</title>
        <authorList>
            <person name="Lo H.-Y."/>
            <person name="Goris T."/>
            <person name="Boll M."/>
            <person name="Mueller J.A."/>
        </authorList>
    </citation>
    <scope>NUCLEOTIDE SEQUENCE [LARGE SCALE GENOMIC DNA]</scope>
    <source>
        <strain evidence="1 2">K172</strain>
    </source>
</reference>
<dbReference type="EMBL" id="CP028339">
    <property type="protein sequence ID" value="AVR89002.1"/>
    <property type="molecule type" value="Genomic_DNA"/>
</dbReference>
<dbReference type="AlphaFoldDB" id="A0A2R4BP52"/>
<evidence type="ECO:0000313" key="2">
    <source>
        <dbReference type="Proteomes" id="UP000241885"/>
    </source>
</evidence>
<organism evidence="1 2">
    <name type="scientific">Thauera aromatica K172</name>
    <dbReference type="NCBI Taxonomy" id="44139"/>
    <lineage>
        <taxon>Bacteria</taxon>
        <taxon>Pseudomonadati</taxon>
        <taxon>Pseudomonadota</taxon>
        <taxon>Betaproteobacteria</taxon>
        <taxon>Rhodocyclales</taxon>
        <taxon>Zoogloeaceae</taxon>
        <taxon>Thauera</taxon>
    </lineage>
</organism>
<name>A0A2R4BP52_THAAR</name>
<protein>
    <submittedName>
        <fullName evidence="1">Uncharacterized protein</fullName>
    </submittedName>
</protein>
<dbReference type="RefSeq" id="WP_107221161.1">
    <property type="nucleotide sequence ID" value="NZ_CP028339.1"/>
</dbReference>
<accession>A0A2R4BP52</accession>
<gene>
    <name evidence="1" type="ORF">Tharo_2099</name>
</gene>
<dbReference type="KEGG" id="tak:Tharo_2099"/>
<keyword evidence="2" id="KW-1185">Reference proteome</keyword>
<sequence>MKQTLWACGPDLDVRAFRPSPSGRLHRLYGGGGDSGSVKYDSLEDLYEEQAASARLLREQAEANLPGAVQSYVDQVGAIQDPGYAGRQAGLAAADMAGANAMERAATERNLASMGVNPNDPRFAGSMRSTELNNAARMAAGQNIARNDASKYQLAVAQDAVGTFTGQSNSAATQMGNALSGLGSLYSTQANQQMAQDQAQSNAIGSAVGGGMMALSMFKDGGKVKGVGGLSGLKKVERHMLGGQAGSQQNRGFFQMQQIAPPPSAQAPQQRGGISPVTMASMATMAGKNPTIATAADKVGNMVADKAADAYTSIVGPQSQVAQAPVADAVIKPVSEVAAAAPAASEAVSSAAMAGLQEAGLATTAGTVAEGAGAGAAIAAEGGAAAGLMGSVGAALPWVGAAYAVGSLLDLWADGGRVGTQNKGVSEQEAAARFSDAGRKGAIQDLRPGGDVPGKWQGNTDNVPSMLTEEEFVLNAEASKAIGLGTLEKLNKKGLQMRKQGKTPDTIKTVGLGALA</sequence>
<proteinExistence type="predicted"/>